<dbReference type="SMART" id="SM00239">
    <property type="entry name" value="C2"/>
    <property type="match status" value="1"/>
</dbReference>
<evidence type="ECO:0000256" key="9">
    <source>
        <dbReference type="PIRSR" id="PIRSR001569-1"/>
    </source>
</evidence>
<dbReference type="InterPro" id="IPR035983">
    <property type="entry name" value="Hect_E3_ubiquitin_ligase"/>
</dbReference>
<dbReference type="GO" id="GO:0061630">
    <property type="term" value="F:ubiquitin protein ligase activity"/>
    <property type="evidence" value="ECO:0007669"/>
    <property type="project" value="UniProtKB-EC"/>
</dbReference>
<dbReference type="CDD" id="cd00201">
    <property type="entry name" value="WW"/>
    <property type="match status" value="3"/>
</dbReference>
<dbReference type="GeneID" id="20677950"/>
<feature type="domain" description="WW" evidence="13">
    <location>
        <begin position="293"/>
        <end position="326"/>
    </location>
</feature>
<evidence type="ECO:0000256" key="3">
    <source>
        <dbReference type="ARBA" id="ARBA00004906"/>
    </source>
</evidence>
<dbReference type="AlphaFoldDB" id="W4JTI8"/>
<dbReference type="Gene3D" id="2.20.70.10">
    <property type="match status" value="2"/>
</dbReference>
<dbReference type="InterPro" id="IPR036020">
    <property type="entry name" value="WW_dom_sf"/>
</dbReference>
<feature type="region of interest" description="Disordered" evidence="11">
    <location>
        <begin position="267"/>
        <end position="289"/>
    </location>
</feature>
<evidence type="ECO:0000259" key="12">
    <source>
        <dbReference type="PROSITE" id="PS50004"/>
    </source>
</evidence>
<evidence type="ECO:0000256" key="2">
    <source>
        <dbReference type="ARBA" id="ARBA00004496"/>
    </source>
</evidence>
<feature type="active site" description="Glycyl thioester intermediate" evidence="9 10">
    <location>
        <position position="738"/>
    </location>
</feature>
<dbReference type="CDD" id="cd00078">
    <property type="entry name" value="HECTc"/>
    <property type="match status" value="1"/>
</dbReference>
<dbReference type="InterPro" id="IPR000008">
    <property type="entry name" value="C2_dom"/>
</dbReference>
<dbReference type="PROSITE" id="PS50020">
    <property type="entry name" value="WW_DOMAIN_2"/>
    <property type="match status" value="3"/>
</dbReference>
<reference evidence="15 16" key="1">
    <citation type="journal article" date="2012" name="New Phytol.">
        <title>Insight into trade-off between wood decay and parasitism from the genome of a fungal forest pathogen.</title>
        <authorList>
            <person name="Olson A."/>
            <person name="Aerts A."/>
            <person name="Asiegbu F."/>
            <person name="Belbahri L."/>
            <person name="Bouzid O."/>
            <person name="Broberg A."/>
            <person name="Canback B."/>
            <person name="Coutinho P.M."/>
            <person name="Cullen D."/>
            <person name="Dalman K."/>
            <person name="Deflorio G."/>
            <person name="van Diepen L.T."/>
            <person name="Dunand C."/>
            <person name="Duplessis S."/>
            <person name="Durling M."/>
            <person name="Gonthier P."/>
            <person name="Grimwood J."/>
            <person name="Fossdal C.G."/>
            <person name="Hansson D."/>
            <person name="Henrissat B."/>
            <person name="Hietala A."/>
            <person name="Himmelstrand K."/>
            <person name="Hoffmeister D."/>
            <person name="Hogberg N."/>
            <person name="James T.Y."/>
            <person name="Karlsson M."/>
            <person name="Kohler A."/>
            <person name="Kues U."/>
            <person name="Lee Y.H."/>
            <person name="Lin Y.C."/>
            <person name="Lind M."/>
            <person name="Lindquist E."/>
            <person name="Lombard V."/>
            <person name="Lucas S."/>
            <person name="Lunden K."/>
            <person name="Morin E."/>
            <person name="Murat C."/>
            <person name="Park J."/>
            <person name="Raffaello T."/>
            <person name="Rouze P."/>
            <person name="Salamov A."/>
            <person name="Schmutz J."/>
            <person name="Solheim H."/>
            <person name="Stahlberg J."/>
            <person name="Velez H."/>
            <person name="de Vries R.P."/>
            <person name="Wiebenga A."/>
            <person name="Woodward S."/>
            <person name="Yakovlev I."/>
            <person name="Garbelotto M."/>
            <person name="Martin F."/>
            <person name="Grigoriev I.V."/>
            <person name="Stenlid J."/>
        </authorList>
    </citation>
    <scope>NUCLEOTIDE SEQUENCE [LARGE SCALE GENOMIC DNA]</scope>
    <source>
        <strain evidence="15 16">TC 32-1</strain>
    </source>
</reference>
<dbReference type="InterPro" id="IPR001202">
    <property type="entry name" value="WW_dom"/>
</dbReference>
<evidence type="ECO:0000256" key="5">
    <source>
        <dbReference type="ARBA" id="ARBA00022679"/>
    </source>
</evidence>
<evidence type="ECO:0000256" key="11">
    <source>
        <dbReference type="SAM" id="MobiDB-lite"/>
    </source>
</evidence>
<dbReference type="PROSITE" id="PS01159">
    <property type="entry name" value="WW_DOMAIN_1"/>
    <property type="match status" value="3"/>
</dbReference>
<dbReference type="CDD" id="cd08382">
    <property type="entry name" value="C2_Smurf-like"/>
    <property type="match status" value="1"/>
</dbReference>
<dbReference type="PROSITE" id="PS50004">
    <property type="entry name" value="C2"/>
    <property type="match status" value="1"/>
</dbReference>
<evidence type="ECO:0000256" key="1">
    <source>
        <dbReference type="ARBA" id="ARBA00000885"/>
    </source>
</evidence>
<feature type="domain" description="WW" evidence="13">
    <location>
        <begin position="347"/>
        <end position="380"/>
    </location>
</feature>
<dbReference type="SMART" id="SM00119">
    <property type="entry name" value="HECTc"/>
    <property type="match status" value="1"/>
</dbReference>
<accession>W4JTI8</accession>
<dbReference type="FunFam" id="3.90.1750.10:FF:000079">
    <property type="entry name" value="E3 ubiquitin-protein ligase"/>
    <property type="match status" value="1"/>
</dbReference>
<comment type="catalytic activity">
    <reaction evidence="1 8">
        <text>S-ubiquitinyl-[E2 ubiquitin-conjugating enzyme]-L-cysteine + [acceptor protein]-L-lysine = [E2 ubiquitin-conjugating enzyme]-L-cysteine + N(6)-ubiquitinyl-[acceptor protein]-L-lysine.</text>
        <dbReference type="EC" id="2.3.2.26"/>
    </reaction>
</comment>
<evidence type="ECO:0000256" key="7">
    <source>
        <dbReference type="ARBA" id="ARBA00022786"/>
    </source>
</evidence>
<evidence type="ECO:0000259" key="13">
    <source>
        <dbReference type="PROSITE" id="PS50020"/>
    </source>
</evidence>
<feature type="domain" description="WW" evidence="13">
    <location>
        <begin position="223"/>
        <end position="256"/>
    </location>
</feature>
<dbReference type="EMBL" id="KI925464">
    <property type="protein sequence ID" value="ETW76843.1"/>
    <property type="molecule type" value="Genomic_DNA"/>
</dbReference>
<dbReference type="InterPro" id="IPR024928">
    <property type="entry name" value="E3_ub_ligase_SMURF1"/>
</dbReference>
<comment type="subcellular location">
    <subcellularLocation>
        <location evidence="2">Cytoplasm</location>
    </subcellularLocation>
</comment>
<dbReference type="Gene3D" id="3.30.2410.10">
    <property type="entry name" value="Hect, E3 ligase catalytic domain"/>
    <property type="match status" value="1"/>
</dbReference>
<keyword evidence="5 8" id="KW-0808">Transferase</keyword>
<organism evidence="15 16">
    <name type="scientific">Heterobasidion irregulare (strain TC 32-1)</name>
    <dbReference type="NCBI Taxonomy" id="747525"/>
    <lineage>
        <taxon>Eukaryota</taxon>
        <taxon>Fungi</taxon>
        <taxon>Dikarya</taxon>
        <taxon>Basidiomycota</taxon>
        <taxon>Agaricomycotina</taxon>
        <taxon>Agaricomycetes</taxon>
        <taxon>Russulales</taxon>
        <taxon>Bondarzewiaceae</taxon>
        <taxon>Heterobasidion</taxon>
        <taxon>Heterobasidion annosum species complex</taxon>
    </lineage>
</organism>
<evidence type="ECO:0000259" key="14">
    <source>
        <dbReference type="PROSITE" id="PS50237"/>
    </source>
</evidence>
<keyword evidence="4" id="KW-0963">Cytoplasm</keyword>
<evidence type="ECO:0000313" key="15">
    <source>
        <dbReference type="EMBL" id="ETW76843.1"/>
    </source>
</evidence>
<evidence type="ECO:0000256" key="8">
    <source>
        <dbReference type="PIRNR" id="PIRNR001569"/>
    </source>
</evidence>
<sequence length="770" mass="86793">MPTDSTSERTIRVTVVAANSLVKRDLFSLPNPFAVISVDAGQTQQTTVLKKTLTPYWNESFDIAVNASSRLSIQLFDHRKYKRFDQGSLGCLDVGLSDVLDFANGGNVIQNMDLRPGPDGQSVHGKLMFSLNTESAAGASTISTSRSHSELRAAASSSARTSVSSSTASRPVVRRESSLDIRPDESFIPRLSEDGLERPRAEVARPASVVTAATNTPAIAEEEALPPGWERRTDGRGRGYYVDHNTRTTSWHRPSASGSVTAAAAAAVAEQSAAPETPVLPNQTNPDGTYADVPLPLGWEERRAADGRPYFVDHHTRTTTWHDPRRTGVEGVLATSSRMQTRAAQVGPLPSGWEMRMTSTRRVYFVDHTTRTTTWDDPRFPTAVDADAPQYKRDYRRKVVYFRSQPAMRVVADGKCDVRVRRGWVFEDSFAAIMRLKADDLRKRLMVKFEGEDGLDYGGVSREWFFLLSHEMFNPSYGLFEYSAHDNYTLQINSASGINPEHLEYFKFIGRCLGLSIFHHRFLDAYFVPSLYKMILGKKVTLKDLEAVDAELHRGLTWMLENNITDILDETFTTTEDRFGELVTIDLKPDGSNIAVTEANKAEYVDLVVEYRIHKRVGDQFRAFMGGFSEVIPQELITVFDETELELLIGGMSEIDMDDWTKFTDYRGYEKTDQVIEWFWQCLRSWPTERKARLLQFTTGTSRVPVNGFKDLQGSDGPRRFTIEKSGDPNGLPRSHTCFNRLDLPPYQDYESLERKLRYAIDETEGFGQE</sequence>
<comment type="pathway">
    <text evidence="3 8">Protein modification; protein ubiquitination.</text>
</comment>
<dbReference type="GO" id="GO:0016567">
    <property type="term" value="P:protein ubiquitination"/>
    <property type="evidence" value="ECO:0007669"/>
    <property type="project" value="UniProtKB-UniPathway"/>
</dbReference>
<gene>
    <name evidence="15" type="ORF">HETIRDRAFT_480993</name>
</gene>
<dbReference type="Gene3D" id="3.30.2160.10">
    <property type="entry name" value="Hect, E3 ligase catalytic domain"/>
    <property type="match status" value="1"/>
</dbReference>
<evidence type="ECO:0000256" key="6">
    <source>
        <dbReference type="ARBA" id="ARBA00022737"/>
    </source>
</evidence>
<dbReference type="HOGENOM" id="CLU_002173_0_0_1"/>
<dbReference type="InterPro" id="IPR000569">
    <property type="entry name" value="HECT_dom"/>
</dbReference>
<dbReference type="UniPathway" id="UPA00143"/>
<dbReference type="Proteomes" id="UP000030671">
    <property type="component" value="Unassembled WGS sequence"/>
</dbReference>
<dbReference type="InParanoid" id="W4JTI8"/>
<keyword evidence="7 8" id="KW-0833">Ubl conjugation pathway</keyword>
<keyword evidence="16" id="KW-1185">Reference proteome</keyword>
<dbReference type="PANTHER" id="PTHR11254">
    <property type="entry name" value="HECT DOMAIN UBIQUITIN-PROTEIN LIGASE"/>
    <property type="match status" value="1"/>
</dbReference>
<protein>
    <recommendedName>
        <fullName evidence="8">E3 ubiquitin-protein ligase</fullName>
        <ecNumber evidence="8">2.3.2.26</ecNumber>
    </recommendedName>
</protein>
<dbReference type="RefSeq" id="XP_009551710.1">
    <property type="nucleotide sequence ID" value="XM_009553415.1"/>
</dbReference>
<dbReference type="FunFam" id="2.20.70.10:FF:000017">
    <property type="entry name" value="E3 ubiquitin-protein ligase"/>
    <property type="match status" value="1"/>
</dbReference>
<dbReference type="OrthoDB" id="8068875at2759"/>
<keyword evidence="6" id="KW-0677">Repeat</keyword>
<dbReference type="FunFam" id="3.30.2160.10:FF:000001">
    <property type="entry name" value="E3 ubiquitin-protein ligase NEDD4-like"/>
    <property type="match status" value="1"/>
</dbReference>
<dbReference type="PIRSF" id="PIRSF001569">
    <property type="entry name" value="E3_ub_ligase_SMURF1"/>
    <property type="match status" value="1"/>
</dbReference>
<dbReference type="Gene3D" id="3.90.1750.10">
    <property type="entry name" value="Hect, E3 ligase catalytic domains"/>
    <property type="match status" value="1"/>
</dbReference>
<feature type="compositionally biased region" description="Low complexity" evidence="11">
    <location>
        <begin position="152"/>
        <end position="171"/>
    </location>
</feature>
<dbReference type="GO" id="GO:0006511">
    <property type="term" value="P:ubiquitin-dependent protein catabolic process"/>
    <property type="evidence" value="ECO:0007669"/>
    <property type="project" value="InterPro"/>
</dbReference>
<evidence type="ECO:0000256" key="4">
    <source>
        <dbReference type="ARBA" id="ARBA00022490"/>
    </source>
</evidence>
<feature type="region of interest" description="Disordered" evidence="11">
    <location>
        <begin position="140"/>
        <end position="177"/>
    </location>
</feature>
<evidence type="ECO:0000256" key="10">
    <source>
        <dbReference type="PROSITE-ProRule" id="PRU00104"/>
    </source>
</evidence>
<feature type="domain" description="HECT" evidence="14">
    <location>
        <begin position="437"/>
        <end position="770"/>
    </location>
</feature>
<dbReference type="PANTHER" id="PTHR11254:SF440">
    <property type="entry name" value="E3 UBIQUITIN-PROTEIN LIGASE NEDD-4"/>
    <property type="match status" value="1"/>
</dbReference>
<dbReference type="InterPro" id="IPR035892">
    <property type="entry name" value="C2_domain_sf"/>
</dbReference>
<dbReference type="Pfam" id="PF00397">
    <property type="entry name" value="WW"/>
    <property type="match status" value="3"/>
</dbReference>
<dbReference type="SUPFAM" id="SSF49562">
    <property type="entry name" value="C2 domain (Calcium/lipid-binding domain, CaLB)"/>
    <property type="match status" value="1"/>
</dbReference>
<dbReference type="KEGG" id="hir:HETIRDRAFT_480993"/>
<dbReference type="SUPFAM" id="SSF51045">
    <property type="entry name" value="WW domain"/>
    <property type="match status" value="3"/>
</dbReference>
<dbReference type="eggNOG" id="KOG0940">
    <property type="taxonomic scope" value="Eukaryota"/>
</dbReference>
<proteinExistence type="predicted"/>
<dbReference type="Pfam" id="PF00168">
    <property type="entry name" value="C2"/>
    <property type="match status" value="1"/>
</dbReference>
<dbReference type="SUPFAM" id="SSF56204">
    <property type="entry name" value="Hect, E3 ligase catalytic domain"/>
    <property type="match status" value="1"/>
</dbReference>
<dbReference type="Gene3D" id="2.60.40.150">
    <property type="entry name" value="C2 domain"/>
    <property type="match status" value="1"/>
</dbReference>
<dbReference type="SMART" id="SM00456">
    <property type="entry name" value="WW"/>
    <property type="match status" value="3"/>
</dbReference>
<evidence type="ECO:0000313" key="16">
    <source>
        <dbReference type="Proteomes" id="UP000030671"/>
    </source>
</evidence>
<dbReference type="EC" id="2.3.2.26" evidence="8"/>
<dbReference type="Pfam" id="PF00632">
    <property type="entry name" value="HECT"/>
    <property type="match status" value="1"/>
</dbReference>
<dbReference type="FunFam" id="3.30.2410.10:FF:000001">
    <property type="entry name" value="E3 ubiquitin-protein ligase NEDD4-like"/>
    <property type="match status" value="1"/>
</dbReference>
<dbReference type="GO" id="GO:0005737">
    <property type="term" value="C:cytoplasm"/>
    <property type="evidence" value="ECO:0007669"/>
    <property type="project" value="UniProtKB-SubCell"/>
</dbReference>
<feature type="domain" description="C2" evidence="12">
    <location>
        <begin position="1"/>
        <end position="112"/>
    </location>
</feature>
<dbReference type="InterPro" id="IPR050409">
    <property type="entry name" value="E3_ubiq-protein_ligase"/>
</dbReference>
<dbReference type="STRING" id="747525.W4JTI8"/>
<dbReference type="PROSITE" id="PS50237">
    <property type="entry name" value="HECT"/>
    <property type="match status" value="1"/>
</dbReference>
<name>W4JTI8_HETIT</name>